<evidence type="ECO:0000313" key="1">
    <source>
        <dbReference type="EMBL" id="KAK6750755.1"/>
    </source>
</evidence>
<dbReference type="Proteomes" id="UP001303046">
    <property type="component" value="Unassembled WGS sequence"/>
</dbReference>
<evidence type="ECO:0008006" key="3">
    <source>
        <dbReference type="Google" id="ProtNLM"/>
    </source>
</evidence>
<sequence length="93" mass="10755">MLFINVEGHVQQVETISRKIFTAIPENVLPKLEWNDMGGKDVSRQRKNLRFADNIVLITSNASQAERLLTDLEEAYENIGIQLNLQKTIFRRN</sequence>
<evidence type="ECO:0000313" key="2">
    <source>
        <dbReference type="Proteomes" id="UP001303046"/>
    </source>
</evidence>
<gene>
    <name evidence="1" type="primary">Necator_chrIV.g15911</name>
    <name evidence="1" type="ORF">RB195_002616</name>
</gene>
<protein>
    <recommendedName>
        <fullName evidence="3">Reverse transcriptase domain-containing protein</fullName>
    </recommendedName>
</protein>
<keyword evidence="2" id="KW-1185">Reference proteome</keyword>
<accession>A0ABR1DJW2</accession>
<reference evidence="1 2" key="1">
    <citation type="submission" date="2023-08" db="EMBL/GenBank/DDBJ databases">
        <title>A Necator americanus chromosomal reference genome.</title>
        <authorList>
            <person name="Ilik V."/>
            <person name="Petrzelkova K.J."/>
            <person name="Pardy F."/>
            <person name="Fuh T."/>
            <person name="Niatou-Singa F.S."/>
            <person name="Gouil Q."/>
            <person name="Baker L."/>
            <person name="Ritchie M.E."/>
            <person name="Jex A.R."/>
            <person name="Gazzola D."/>
            <person name="Li H."/>
            <person name="Toshio Fujiwara R."/>
            <person name="Zhan B."/>
            <person name="Aroian R.V."/>
            <person name="Pafco B."/>
            <person name="Schwarz E.M."/>
        </authorList>
    </citation>
    <scope>NUCLEOTIDE SEQUENCE [LARGE SCALE GENOMIC DNA]</scope>
    <source>
        <strain evidence="1 2">Aroian</strain>
        <tissue evidence="1">Whole animal</tissue>
    </source>
</reference>
<comment type="caution">
    <text evidence="1">The sequence shown here is derived from an EMBL/GenBank/DDBJ whole genome shotgun (WGS) entry which is preliminary data.</text>
</comment>
<name>A0ABR1DJW2_NECAM</name>
<dbReference type="EMBL" id="JAVFWL010000004">
    <property type="protein sequence ID" value="KAK6750755.1"/>
    <property type="molecule type" value="Genomic_DNA"/>
</dbReference>
<organism evidence="1 2">
    <name type="scientific">Necator americanus</name>
    <name type="common">Human hookworm</name>
    <dbReference type="NCBI Taxonomy" id="51031"/>
    <lineage>
        <taxon>Eukaryota</taxon>
        <taxon>Metazoa</taxon>
        <taxon>Ecdysozoa</taxon>
        <taxon>Nematoda</taxon>
        <taxon>Chromadorea</taxon>
        <taxon>Rhabditida</taxon>
        <taxon>Rhabditina</taxon>
        <taxon>Rhabditomorpha</taxon>
        <taxon>Strongyloidea</taxon>
        <taxon>Ancylostomatidae</taxon>
        <taxon>Bunostominae</taxon>
        <taxon>Necator</taxon>
    </lineage>
</organism>
<proteinExistence type="predicted"/>